<sequence length="126" mass="14402">MPLARTDPVRPMEADSIPRSCAAVGVTHVQGTRTQVRMHVPMRRGWSFSRGTDAIKLWTTRPVVKKSQDSCTHAKDTRVVRGHLSVYRLNNQVVIYLQRGRCNPMTLFKMTSREKKESSLYILKCS</sequence>
<dbReference type="EMBL" id="BPLQ01010733">
    <property type="protein sequence ID" value="GIY53031.1"/>
    <property type="molecule type" value="Genomic_DNA"/>
</dbReference>
<name>A0AAV4U5F1_9ARAC</name>
<evidence type="ECO:0000313" key="2">
    <source>
        <dbReference type="Proteomes" id="UP001054837"/>
    </source>
</evidence>
<reference evidence="1 2" key="1">
    <citation type="submission" date="2021-06" db="EMBL/GenBank/DDBJ databases">
        <title>Caerostris darwini draft genome.</title>
        <authorList>
            <person name="Kono N."/>
            <person name="Arakawa K."/>
        </authorList>
    </citation>
    <scope>NUCLEOTIDE SEQUENCE [LARGE SCALE GENOMIC DNA]</scope>
</reference>
<protein>
    <submittedName>
        <fullName evidence="1">Uncharacterized protein</fullName>
    </submittedName>
</protein>
<comment type="caution">
    <text evidence="1">The sequence shown here is derived from an EMBL/GenBank/DDBJ whole genome shotgun (WGS) entry which is preliminary data.</text>
</comment>
<gene>
    <name evidence="1" type="ORF">CDAR_182411</name>
</gene>
<dbReference type="AlphaFoldDB" id="A0AAV4U5F1"/>
<evidence type="ECO:0000313" key="1">
    <source>
        <dbReference type="EMBL" id="GIY53031.1"/>
    </source>
</evidence>
<keyword evidence="2" id="KW-1185">Reference proteome</keyword>
<organism evidence="1 2">
    <name type="scientific">Caerostris darwini</name>
    <dbReference type="NCBI Taxonomy" id="1538125"/>
    <lineage>
        <taxon>Eukaryota</taxon>
        <taxon>Metazoa</taxon>
        <taxon>Ecdysozoa</taxon>
        <taxon>Arthropoda</taxon>
        <taxon>Chelicerata</taxon>
        <taxon>Arachnida</taxon>
        <taxon>Araneae</taxon>
        <taxon>Araneomorphae</taxon>
        <taxon>Entelegynae</taxon>
        <taxon>Araneoidea</taxon>
        <taxon>Araneidae</taxon>
        <taxon>Caerostris</taxon>
    </lineage>
</organism>
<proteinExistence type="predicted"/>
<accession>A0AAV4U5F1</accession>
<dbReference type="Proteomes" id="UP001054837">
    <property type="component" value="Unassembled WGS sequence"/>
</dbReference>